<evidence type="ECO:0000313" key="5">
    <source>
        <dbReference type="EMBL" id="SQD92620.1"/>
    </source>
</evidence>
<organism evidence="5 6">
    <name type="scientific">Candidatus Bipolaricaulis anaerobius</name>
    <dbReference type="NCBI Taxonomy" id="2026885"/>
    <lineage>
        <taxon>Bacteria</taxon>
        <taxon>Candidatus Bipolaricaulota</taxon>
        <taxon>Candidatus Bipolaricaulia</taxon>
        <taxon>Candidatus Bipolaricaulales</taxon>
        <taxon>Candidatus Bipolaricaulaceae</taxon>
        <taxon>Candidatus Bipolaricaulis</taxon>
    </lineage>
</organism>
<evidence type="ECO:0000313" key="6">
    <source>
        <dbReference type="Proteomes" id="UP000249818"/>
    </source>
</evidence>
<gene>
    <name evidence="5" type="primary">plsC</name>
    <name evidence="5" type="ORF">BARAN1_0596</name>
</gene>
<dbReference type="RefSeq" id="WP_157959412.1">
    <property type="nucleotide sequence ID" value="NZ_LS483254.1"/>
</dbReference>
<keyword evidence="3" id="KW-0812">Transmembrane</keyword>
<evidence type="ECO:0000256" key="1">
    <source>
        <dbReference type="ARBA" id="ARBA00022679"/>
    </source>
</evidence>
<keyword evidence="6" id="KW-1185">Reference proteome</keyword>
<dbReference type="Proteomes" id="UP000249818">
    <property type="component" value="Chromosome BARAN1"/>
</dbReference>
<keyword evidence="1 5" id="KW-0808">Transferase</keyword>
<evidence type="ECO:0000256" key="3">
    <source>
        <dbReference type="SAM" id="Phobius"/>
    </source>
</evidence>
<dbReference type="SUPFAM" id="SSF69593">
    <property type="entry name" value="Glycerol-3-phosphate (1)-acyltransferase"/>
    <property type="match status" value="1"/>
</dbReference>
<feature type="transmembrane region" description="Helical" evidence="3">
    <location>
        <begin position="12"/>
        <end position="33"/>
    </location>
</feature>
<reference evidence="6" key="1">
    <citation type="submission" date="2018-05" db="EMBL/GenBank/DDBJ databases">
        <authorList>
            <person name="Hao L."/>
        </authorList>
    </citation>
    <scope>NUCLEOTIDE SEQUENCE [LARGE SCALE GENOMIC DNA]</scope>
</reference>
<evidence type="ECO:0000259" key="4">
    <source>
        <dbReference type="SMART" id="SM00563"/>
    </source>
</evidence>
<dbReference type="EMBL" id="LS483254">
    <property type="protein sequence ID" value="SQD92620.1"/>
    <property type="molecule type" value="Genomic_DNA"/>
</dbReference>
<sequence>MRSWLADRVRDLAYGFLVLLVGPIVAVLFRLSVRGREALSGRGILVAPHRSYWDILLLCVACGPFRRITFLAREGLLHNPLFAPFVWGFAVAIDRESFGVEDYRRALAAASRARLLGIFPEGTTRPGAEPKAGAIRFAERLGRPLIPVNLVARGPYPPARFLRVPVRFPRIEVRIGAPVTVGELGRGLPPDLSRSERYRLLTERLMELIRAT</sequence>
<dbReference type="GO" id="GO:0006654">
    <property type="term" value="P:phosphatidic acid biosynthetic process"/>
    <property type="evidence" value="ECO:0007669"/>
    <property type="project" value="TreeGrafter"/>
</dbReference>
<dbReference type="Pfam" id="PF01553">
    <property type="entry name" value="Acyltransferase"/>
    <property type="match status" value="1"/>
</dbReference>
<dbReference type="CDD" id="cd07989">
    <property type="entry name" value="LPLAT_AGPAT-like"/>
    <property type="match status" value="1"/>
</dbReference>
<dbReference type="KEGG" id="bana:BARAN1_0596"/>
<dbReference type="AlphaFoldDB" id="A0A2X3L1F9"/>
<feature type="domain" description="Phospholipid/glycerol acyltransferase" evidence="4">
    <location>
        <begin position="43"/>
        <end position="153"/>
    </location>
</feature>
<proteinExistence type="predicted"/>
<keyword evidence="2 5" id="KW-0012">Acyltransferase</keyword>
<dbReference type="SMART" id="SM00563">
    <property type="entry name" value="PlsC"/>
    <property type="match status" value="1"/>
</dbReference>
<dbReference type="GO" id="GO:0003841">
    <property type="term" value="F:1-acylglycerol-3-phosphate O-acyltransferase activity"/>
    <property type="evidence" value="ECO:0007669"/>
    <property type="project" value="UniProtKB-EC"/>
</dbReference>
<name>A0A2X3L1F9_9BACT</name>
<dbReference type="PANTHER" id="PTHR10434:SF11">
    <property type="entry name" value="1-ACYL-SN-GLYCEROL-3-PHOSPHATE ACYLTRANSFERASE"/>
    <property type="match status" value="1"/>
</dbReference>
<evidence type="ECO:0000256" key="2">
    <source>
        <dbReference type="ARBA" id="ARBA00023315"/>
    </source>
</evidence>
<dbReference type="InterPro" id="IPR002123">
    <property type="entry name" value="Plipid/glycerol_acylTrfase"/>
</dbReference>
<dbReference type="PANTHER" id="PTHR10434">
    <property type="entry name" value="1-ACYL-SN-GLYCEROL-3-PHOSPHATE ACYLTRANSFERASE"/>
    <property type="match status" value="1"/>
</dbReference>
<keyword evidence="3" id="KW-1133">Transmembrane helix</keyword>
<dbReference type="OrthoDB" id="9803035at2"/>
<dbReference type="EC" id="2.3.1.51" evidence="5"/>
<keyword evidence="3" id="KW-0472">Membrane</keyword>
<protein>
    <submittedName>
        <fullName evidence="5">1-acyl-sn-glycerol-3-phosphate acyltransferase</fullName>
        <ecNumber evidence="5">2.3.1.51</ecNumber>
    </submittedName>
</protein>
<accession>A0A2X3L1F9</accession>